<dbReference type="InterPro" id="IPR036866">
    <property type="entry name" value="RibonucZ/Hydroxyglut_hydro"/>
</dbReference>
<feature type="binding site" evidence="1">
    <location>
        <position position="265"/>
    </location>
    <ligand>
        <name>an N-acyl-1,2-diacyl-sn-glycero-3-phosphoethanolamine</name>
        <dbReference type="ChEBI" id="CHEBI:62537"/>
    </ligand>
</feature>
<dbReference type="GO" id="GO:0005737">
    <property type="term" value="C:cytoplasm"/>
    <property type="evidence" value="ECO:0007669"/>
    <property type="project" value="TreeGrafter"/>
</dbReference>
<dbReference type="KEGG" id="cput:CONPUDRAFT_136233"/>
<dbReference type="OrthoDB" id="332863at2759"/>
<evidence type="ECO:0000259" key="2">
    <source>
        <dbReference type="Pfam" id="PF12706"/>
    </source>
</evidence>
<dbReference type="Gene3D" id="3.60.15.10">
    <property type="entry name" value="Ribonuclease Z/Hydroxyacylglutathione hydrolase-like"/>
    <property type="match status" value="1"/>
</dbReference>
<dbReference type="Proteomes" id="UP000053558">
    <property type="component" value="Unassembled WGS sequence"/>
</dbReference>
<dbReference type="GO" id="GO:0070292">
    <property type="term" value="P:N-acylphosphatidylethanolamine metabolic process"/>
    <property type="evidence" value="ECO:0007669"/>
    <property type="project" value="TreeGrafter"/>
</dbReference>
<dbReference type="AlphaFoldDB" id="A0A5M3MVK6"/>
<feature type="binding site" evidence="1">
    <location>
        <position position="101"/>
    </location>
    <ligand>
        <name>an N-acyl-1,2-diacyl-sn-glycero-3-phosphoethanolamine</name>
        <dbReference type="ChEBI" id="CHEBI:62537"/>
    </ligand>
</feature>
<dbReference type="SUPFAM" id="SSF56281">
    <property type="entry name" value="Metallo-hydrolase/oxidoreductase"/>
    <property type="match status" value="1"/>
</dbReference>
<dbReference type="GeneID" id="19200868"/>
<dbReference type="InterPro" id="IPR001279">
    <property type="entry name" value="Metallo-B-lactamas"/>
</dbReference>
<evidence type="ECO:0000313" key="4">
    <source>
        <dbReference type="Proteomes" id="UP000053558"/>
    </source>
</evidence>
<dbReference type="PIRSF" id="PIRSF038896">
    <property type="entry name" value="NAPE-PLD"/>
    <property type="match status" value="1"/>
</dbReference>
<proteinExistence type="predicted"/>
<dbReference type="PANTHER" id="PTHR15032">
    <property type="entry name" value="N-ACYL-PHOSPHATIDYLETHANOLAMINE-HYDROLYZING PHOSPHOLIPASE D"/>
    <property type="match status" value="1"/>
</dbReference>
<dbReference type="PANTHER" id="PTHR15032:SF4">
    <property type="entry name" value="N-ACYL-PHOSPHATIDYLETHANOLAMINE-HYDROLYZING PHOSPHOLIPASE D"/>
    <property type="match status" value="1"/>
</dbReference>
<accession>A0A5M3MVK6</accession>
<evidence type="ECO:0000256" key="1">
    <source>
        <dbReference type="PIRSR" id="PIRSR038896-50"/>
    </source>
</evidence>
<keyword evidence="4" id="KW-1185">Reference proteome</keyword>
<dbReference type="InterPro" id="IPR024884">
    <property type="entry name" value="NAPE-PLD"/>
</dbReference>
<organism evidence="3 4">
    <name type="scientific">Coniophora puteana (strain RWD-64-598)</name>
    <name type="common">Brown rot fungus</name>
    <dbReference type="NCBI Taxonomy" id="741705"/>
    <lineage>
        <taxon>Eukaryota</taxon>
        <taxon>Fungi</taxon>
        <taxon>Dikarya</taxon>
        <taxon>Basidiomycota</taxon>
        <taxon>Agaricomycotina</taxon>
        <taxon>Agaricomycetes</taxon>
        <taxon>Agaricomycetidae</taxon>
        <taxon>Boletales</taxon>
        <taxon>Coniophorineae</taxon>
        <taxon>Coniophoraceae</taxon>
        <taxon>Coniophora</taxon>
    </lineage>
</organism>
<protein>
    <submittedName>
        <fullName evidence="3">Metallo-hydrolase oxidoreductase</fullName>
    </submittedName>
</protein>
<comment type="caution">
    <text evidence="3">The sequence shown here is derived from an EMBL/GenBank/DDBJ whole genome shotgun (WGS) entry which is preliminary data.</text>
</comment>
<dbReference type="RefSeq" id="XP_007766940.1">
    <property type="nucleotide sequence ID" value="XM_007768750.1"/>
</dbReference>
<dbReference type="OMA" id="EPPERWR"/>
<evidence type="ECO:0000313" key="3">
    <source>
        <dbReference type="EMBL" id="EIW83080.1"/>
    </source>
</evidence>
<keyword evidence="3" id="KW-0378">Hydrolase</keyword>
<dbReference type="Pfam" id="PF12706">
    <property type="entry name" value="Lactamase_B_2"/>
    <property type="match status" value="1"/>
</dbReference>
<dbReference type="GO" id="GO:0070291">
    <property type="term" value="P:N-acylethanolamine metabolic process"/>
    <property type="evidence" value="ECO:0007669"/>
    <property type="project" value="TreeGrafter"/>
</dbReference>
<dbReference type="GO" id="GO:0070290">
    <property type="term" value="F:N-acylphosphatidylethanolamine-specific phospholipase D activity"/>
    <property type="evidence" value="ECO:0007669"/>
    <property type="project" value="InterPro"/>
</dbReference>
<dbReference type="EMBL" id="JH711576">
    <property type="protein sequence ID" value="EIW83080.1"/>
    <property type="molecule type" value="Genomic_DNA"/>
</dbReference>
<feature type="domain" description="Metallo-beta-lactamase" evidence="2">
    <location>
        <begin position="54"/>
        <end position="288"/>
    </location>
</feature>
<name>A0A5M3MVK6_CONPW</name>
<gene>
    <name evidence="3" type="ORF">CONPUDRAFT_136233</name>
</gene>
<dbReference type="GO" id="GO:0008270">
    <property type="term" value="F:zinc ion binding"/>
    <property type="evidence" value="ECO:0007669"/>
    <property type="project" value="InterPro"/>
</dbReference>
<reference evidence="4" key="1">
    <citation type="journal article" date="2012" name="Science">
        <title>The Paleozoic origin of enzymatic lignin decomposition reconstructed from 31 fungal genomes.</title>
        <authorList>
            <person name="Floudas D."/>
            <person name="Binder M."/>
            <person name="Riley R."/>
            <person name="Barry K."/>
            <person name="Blanchette R.A."/>
            <person name="Henrissat B."/>
            <person name="Martinez A.T."/>
            <person name="Otillar R."/>
            <person name="Spatafora J.W."/>
            <person name="Yadav J.S."/>
            <person name="Aerts A."/>
            <person name="Benoit I."/>
            <person name="Boyd A."/>
            <person name="Carlson A."/>
            <person name="Copeland A."/>
            <person name="Coutinho P.M."/>
            <person name="de Vries R.P."/>
            <person name="Ferreira P."/>
            <person name="Findley K."/>
            <person name="Foster B."/>
            <person name="Gaskell J."/>
            <person name="Glotzer D."/>
            <person name="Gorecki P."/>
            <person name="Heitman J."/>
            <person name="Hesse C."/>
            <person name="Hori C."/>
            <person name="Igarashi K."/>
            <person name="Jurgens J.A."/>
            <person name="Kallen N."/>
            <person name="Kersten P."/>
            <person name="Kohler A."/>
            <person name="Kuees U."/>
            <person name="Kumar T.K.A."/>
            <person name="Kuo A."/>
            <person name="LaButti K."/>
            <person name="Larrondo L.F."/>
            <person name="Lindquist E."/>
            <person name="Ling A."/>
            <person name="Lombard V."/>
            <person name="Lucas S."/>
            <person name="Lundell T."/>
            <person name="Martin R."/>
            <person name="McLaughlin D.J."/>
            <person name="Morgenstern I."/>
            <person name="Morin E."/>
            <person name="Murat C."/>
            <person name="Nagy L.G."/>
            <person name="Nolan M."/>
            <person name="Ohm R.A."/>
            <person name="Patyshakuliyeva A."/>
            <person name="Rokas A."/>
            <person name="Ruiz-Duenas F.J."/>
            <person name="Sabat G."/>
            <person name="Salamov A."/>
            <person name="Samejima M."/>
            <person name="Schmutz J."/>
            <person name="Slot J.C."/>
            <person name="St John F."/>
            <person name="Stenlid J."/>
            <person name="Sun H."/>
            <person name="Sun S."/>
            <person name="Syed K."/>
            <person name="Tsang A."/>
            <person name="Wiebenga A."/>
            <person name="Young D."/>
            <person name="Pisabarro A."/>
            <person name="Eastwood D.C."/>
            <person name="Martin F."/>
            <person name="Cullen D."/>
            <person name="Grigoriev I.V."/>
            <person name="Hibbett D.S."/>
        </authorList>
    </citation>
    <scope>NUCLEOTIDE SEQUENCE [LARGE SCALE GENOMIC DNA]</scope>
    <source>
        <strain evidence="4">RWD-64-598 SS2</strain>
    </source>
</reference>
<sequence>MLPTMNASSPLSQSRLTSPRTPLAIWSIRYTPLGSDMQSGYLVQLPTAKGCKAHRVIFDPIFAQYAYPSNIMNGLARRLPPPCSISQLPEIDFVVVSHNHYDHCDLEALSVLWKRSKADRPIKFLVPLGLKSLLMSAGIPKSAIVELDWWDSVAYPCAGGQEVTLACTPCQHTSGRGVFDQKGTLWSSWVVQQKSPDSDLMASVYHAGDTGYQTAAGPCPAFKEIGDKYGPFDLAMIPIWRGASLSFVSSWGYKLSDDSHLATTHASPEDAVLLTKDIRARHSLAMHFATWAGSDHEAFEPQYRLIQARSGDWHEEGGFGVIDIGESVVISVARPDTSQRS</sequence>